<gene>
    <name evidence="1" type="ORF">CLV57_1667</name>
</gene>
<evidence type="ECO:0000313" key="1">
    <source>
        <dbReference type="EMBL" id="PJJ84651.1"/>
    </source>
</evidence>
<proteinExistence type="predicted"/>
<protein>
    <submittedName>
        <fullName evidence="1">RloB-like protein</fullName>
    </submittedName>
</protein>
<dbReference type="RefSeq" id="WP_100340836.1">
    <property type="nucleotide sequence ID" value="NZ_PGFJ01000001.1"/>
</dbReference>
<name>A0A2H9VV15_9SPHI</name>
<reference evidence="1 2" key="1">
    <citation type="submission" date="2017-11" db="EMBL/GenBank/DDBJ databases">
        <title>Genomic Encyclopedia of Archaeal and Bacterial Type Strains, Phase II (KMG-II): From Individual Species to Whole Genera.</title>
        <authorList>
            <person name="Goeker M."/>
        </authorList>
    </citation>
    <scope>NUCLEOTIDE SEQUENCE [LARGE SCALE GENOMIC DNA]</scope>
    <source>
        <strain evidence="1 2">DSM 28175</strain>
    </source>
</reference>
<organism evidence="1 2">
    <name type="scientific">Mucilaginibacter auburnensis</name>
    <dbReference type="NCBI Taxonomy" id="1457233"/>
    <lineage>
        <taxon>Bacteria</taxon>
        <taxon>Pseudomonadati</taxon>
        <taxon>Bacteroidota</taxon>
        <taxon>Sphingobacteriia</taxon>
        <taxon>Sphingobacteriales</taxon>
        <taxon>Sphingobacteriaceae</taxon>
        <taxon>Mucilaginibacter</taxon>
    </lineage>
</organism>
<dbReference type="InterPro" id="IPR025591">
    <property type="entry name" value="RloB"/>
</dbReference>
<evidence type="ECO:0000313" key="2">
    <source>
        <dbReference type="Proteomes" id="UP000242687"/>
    </source>
</evidence>
<dbReference type="Pfam" id="PF13707">
    <property type="entry name" value="RloB"/>
    <property type="match status" value="1"/>
</dbReference>
<keyword evidence="2" id="KW-1185">Reference proteome</keyword>
<dbReference type="Proteomes" id="UP000242687">
    <property type="component" value="Unassembled WGS sequence"/>
</dbReference>
<accession>A0A2H9VV15</accession>
<dbReference type="AlphaFoldDB" id="A0A2H9VV15"/>
<dbReference type="EMBL" id="PGFJ01000001">
    <property type="protein sequence ID" value="PJJ84651.1"/>
    <property type="molecule type" value="Genomic_DNA"/>
</dbReference>
<sequence length="236" mass="27246">MASRGVVKGRDSKDELSRPVRHRKYLYRFLIICEDENTEPAYFRAFKQQIPDETIYLLEIGTGLDPLGVVQRAVKERDDLALESRKTVDEVWVVFDKDDADQNDTKIKRFEQAFSLAEAEQFKLAYSNEVFELWLLLHLEEVDPNTALPRKEIYERLQKKIGSINGHEGFEYKHGNASILKKIADLGDQAAAMKRAVALQKHHGSKAPISSNPVTFVYRLVKQLNELIAWYSYKED</sequence>
<dbReference type="OrthoDB" id="9796523at2"/>
<comment type="caution">
    <text evidence="1">The sequence shown here is derived from an EMBL/GenBank/DDBJ whole genome shotgun (WGS) entry which is preliminary data.</text>
</comment>